<dbReference type="SUPFAM" id="SSF52440">
    <property type="entry name" value="PreATP-grasp domain"/>
    <property type="match status" value="1"/>
</dbReference>
<dbReference type="InterPro" id="IPR005479">
    <property type="entry name" value="CPAse_ATP-bd"/>
</dbReference>
<dbReference type="Proteomes" id="UP000029622">
    <property type="component" value="Unassembled WGS sequence"/>
</dbReference>
<dbReference type="PANTHER" id="PTHR48095:SF2">
    <property type="entry name" value="BIOTIN CARBOXYLASE, CHLOROPLASTIC"/>
    <property type="match status" value="1"/>
</dbReference>
<protein>
    <recommendedName>
        <fullName evidence="4 13">Biotin carboxylase</fullName>
        <ecNumber evidence="4 13">6.3.4.14</ecNumber>
    </recommendedName>
    <alternativeName>
        <fullName evidence="13">Acetyl-coenzyme A carboxylase biotin carboxylase subunit A</fullName>
    </alternativeName>
</protein>
<dbReference type="PROSITE" id="PS50975">
    <property type="entry name" value="ATP_GRASP"/>
    <property type="match status" value="1"/>
</dbReference>
<keyword evidence="13" id="KW-0444">Lipid biosynthesis</keyword>
<dbReference type="InterPro" id="IPR051602">
    <property type="entry name" value="ACC_Biotin_Carboxylase"/>
</dbReference>
<dbReference type="EC" id="6.3.4.14" evidence="4 13"/>
<dbReference type="GO" id="GO:0006633">
    <property type="term" value="P:fatty acid biosynthetic process"/>
    <property type="evidence" value="ECO:0007669"/>
    <property type="project" value="UniProtKB-KW"/>
</dbReference>
<dbReference type="InterPro" id="IPR005481">
    <property type="entry name" value="BC-like_N"/>
</dbReference>
<evidence type="ECO:0000256" key="3">
    <source>
        <dbReference type="ARBA" id="ARBA00011750"/>
    </source>
</evidence>
<comment type="caution">
    <text evidence="16">The sequence shown here is derived from an EMBL/GenBank/DDBJ whole genome shotgun (WGS) entry which is preliminary data.</text>
</comment>
<dbReference type="NCBIfam" id="NF006367">
    <property type="entry name" value="PRK08591.1"/>
    <property type="match status" value="1"/>
</dbReference>
<dbReference type="InterPro" id="IPR005482">
    <property type="entry name" value="Biotin_COase_C"/>
</dbReference>
<dbReference type="Pfam" id="PF02785">
    <property type="entry name" value="Biotin_carb_C"/>
    <property type="match status" value="1"/>
</dbReference>
<comment type="catalytic activity">
    <reaction evidence="11 13">
        <text>N(6)-biotinyl-L-lysyl-[protein] + hydrogencarbonate + ATP = N(6)-carboxybiotinyl-L-lysyl-[protein] + ADP + phosphate + H(+)</text>
        <dbReference type="Rhea" id="RHEA:13501"/>
        <dbReference type="Rhea" id="RHEA-COMP:10505"/>
        <dbReference type="Rhea" id="RHEA-COMP:10506"/>
        <dbReference type="ChEBI" id="CHEBI:15378"/>
        <dbReference type="ChEBI" id="CHEBI:17544"/>
        <dbReference type="ChEBI" id="CHEBI:30616"/>
        <dbReference type="ChEBI" id="CHEBI:43474"/>
        <dbReference type="ChEBI" id="CHEBI:83144"/>
        <dbReference type="ChEBI" id="CHEBI:83145"/>
        <dbReference type="ChEBI" id="CHEBI:456216"/>
        <dbReference type="EC" id="6.3.4.14"/>
    </reaction>
</comment>
<evidence type="ECO:0000256" key="6">
    <source>
        <dbReference type="ARBA" id="ARBA00022723"/>
    </source>
</evidence>
<dbReference type="AlphaFoldDB" id="A0A096DN89"/>
<dbReference type="PROSITE" id="PS00866">
    <property type="entry name" value="CPSASE_1"/>
    <property type="match status" value="1"/>
</dbReference>
<dbReference type="FunFam" id="3.40.50.20:FF:000010">
    <property type="entry name" value="Propionyl-CoA carboxylase subunit alpha"/>
    <property type="match status" value="1"/>
</dbReference>
<feature type="domain" description="Biotin carboxylation" evidence="15">
    <location>
        <begin position="1"/>
        <end position="446"/>
    </location>
</feature>
<evidence type="ECO:0000256" key="8">
    <source>
        <dbReference type="ARBA" id="ARBA00022840"/>
    </source>
</evidence>
<dbReference type="InterPro" id="IPR011761">
    <property type="entry name" value="ATP-grasp"/>
</dbReference>
<reference evidence="16 17" key="1">
    <citation type="submission" date="2013-12" db="EMBL/GenBank/DDBJ databases">
        <title>Draft genome sequence of Caloranaerobacter sp. H53214.</title>
        <authorList>
            <person name="Jiang L.J."/>
            <person name="Shao Z.Z."/>
            <person name="Long M.N."/>
        </authorList>
    </citation>
    <scope>NUCLEOTIDE SEQUENCE [LARGE SCALE GENOMIC DNA]</scope>
    <source>
        <strain evidence="16 17">H53214</strain>
    </source>
</reference>
<dbReference type="EMBL" id="AZTB01000016">
    <property type="protein sequence ID" value="KGG80731.1"/>
    <property type="molecule type" value="Genomic_DNA"/>
</dbReference>
<evidence type="ECO:0000256" key="4">
    <source>
        <dbReference type="ARBA" id="ARBA00013263"/>
    </source>
</evidence>
<evidence type="ECO:0000256" key="10">
    <source>
        <dbReference type="ARBA" id="ARBA00023267"/>
    </source>
</evidence>
<dbReference type="Gene3D" id="3.30.470.20">
    <property type="entry name" value="ATP-grasp fold, B domain"/>
    <property type="match status" value="1"/>
</dbReference>
<evidence type="ECO:0000256" key="11">
    <source>
        <dbReference type="ARBA" id="ARBA00048600"/>
    </source>
</evidence>
<keyword evidence="5 13" id="KW-0436">Ligase</keyword>
<evidence type="ECO:0000256" key="1">
    <source>
        <dbReference type="ARBA" id="ARBA00003761"/>
    </source>
</evidence>
<evidence type="ECO:0000256" key="2">
    <source>
        <dbReference type="ARBA" id="ARBA00004956"/>
    </source>
</evidence>
<keyword evidence="13" id="KW-0443">Lipid metabolism</keyword>
<keyword evidence="6" id="KW-0479">Metal-binding</keyword>
<keyword evidence="13" id="KW-0275">Fatty acid biosynthesis</keyword>
<comment type="pathway">
    <text evidence="2 13">Lipid metabolism; malonyl-CoA biosynthesis; malonyl-CoA from acetyl-CoA: step 1/1.</text>
</comment>
<dbReference type="InterPro" id="IPR011764">
    <property type="entry name" value="Biotin_carboxylation_dom"/>
</dbReference>
<evidence type="ECO:0000256" key="12">
    <source>
        <dbReference type="PROSITE-ProRule" id="PRU00409"/>
    </source>
</evidence>
<organism evidence="16 17">
    <name type="scientific">Caloranaerobacter azorensis H53214</name>
    <dbReference type="NCBI Taxonomy" id="1156417"/>
    <lineage>
        <taxon>Bacteria</taxon>
        <taxon>Bacillati</taxon>
        <taxon>Bacillota</taxon>
        <taxon>Tissierellia</taxon>
        <taxon>Tissierellales</taxon>
        <taxon>Thermohalobacteraceae</taxon>
        <taxon>Caloranaerobacter</taxon>
    </lineage>
</organism>
<proteinExistence type="predicted"/>
<keyword evidence="7 12" id="KW-0547">Nucleotide-binding</keyword>
<dbReference type="InterPro" id="IPR016185">
    <property type="entry name" value="PreATP-grasp_dom_sf"/>
</dbReference>
<dbReference type="SUPFAM" id="SSF51246">
    <property type="entry name" value="Rudiment single hybrid motif"/>
    <property type="match status" value="1"/>
</dbReference>
<feature type="domain" description="ATP-grasp" evidence="14">
    <location>
        <begin position="120"/>
        <end position="317"/>
    </location>
</feature>
<dbReference type="PROSITE" id="PS00867">
    <property type="entry name" value="CPSASE_2"/>
    <property type="match status" value="1"/>
</dbReference>
<dbReference type="GO" id="GO:0046872">
    <property type="term" value="F:metal ion binding"/>
    <property type="evidence" value="ECO:0007669"/>
    <property type="project" value="UniProtKB-KW"/>
</dbReference>
<dbReference type="STRING" id="1156417.Y919_04650"/>
<keyword evidence="13" id="KW-0276">Fatty acid metabolism</keyword>
<evidence type="ECO:0000313" key="17">
    <source>
        <dbReference type="Proteomes" id="UP000029622"/>
    </source>
</evidence>
<keyword evidence="8 12" id="KW-0067">ATP-binding</keyword>
<evidence type="ECO:0000259" key="14">
    <source>
        <dbReference type="PROSITE" id="PS50975"/>
    </source>
</evidence>
<dbReference type="RefSeq" id="WP_035162878.1">
    <property type="nucleotide sequence ID" value="NZ_AZTB01000016.1"/>
</dbReference>
<dbReference type="Pfam" id="PF00289">
    <property type="entry name" value="Biotin_carb_N"/>
    <property type="match status" value="1"/>
</dbReference>
<dbReference type="UniPathway" id="UPA00655">
    <property type="reaction ID" value="UER00711"/>
</dbReference>
<evidence type="ECO:0000259" key="15">
    <source>
        <dbReference type="PROSITE" id="PS50979"/>
    </source>
</evidence>
<dbReference type="SMART" id="SM00878">
    <property type="entry name" value="Biotin_carb_C"/>
    <property type="match status" value="1"/>
</dbReference>
<evidence type="ECO:0000256" key="5">
    <source>
        <dbReference type="ARBA" id="ARBA00022598"/>
    </source>
</evidence>
<comment type="subunit">
    <text evidence="3 13">Acetyl-CoA carboxylase is a heterohexamer of biotin carboxyl carrier protein, biotin carboxylase and the two subunits of carboxyl transferase in a 2:2 complex.</text>
</comment>
<name>A0A096DN89_9FIRM</name>
<accession>A0A096DN89</accession>
<dbReference type="NCBIfam" id="NF004085">
    <property type="entry name" value="PRK05586.1"/>
    <property type="match status" value="1"/>
</dbReference>
<dbReference type="SUPFAM" id="SSF56059">
    <property type="entry name" value="Glutathione synthetase ATP-binding domain-like"/>
    <property type="match status" value="1"/>
</dbReference>
<comment type="function">
    <text evidence="1 13">This protein is a component of the acetyl coenzyme A carboxylase complex; first, biotin carboxylase catalyzes the carboxylation of the carrier protein and then the transcarboxylase transfers the carboxyl group to form malonyl-CoA.</text>
</comment>
<dbReference type="GO" id="GO:0005524">
    <property type="term" value="F:ATP binding"/>
    <property type="evidence" value="ECO:0007669"/>
    <property type="project" value="UniProtKB-UniRule"/>
</dbReference>
<dbReference type="NCBIfam" id="TIGR00514">
    <property type="entry name" value="accC"/>
    <property type="match status" value="1"/>
</dbReference>
<evidence type="ECO:0000256" key="13">
    <source>
        <dbReference type="RuleBase" id="RU365063"/>
    </source>
</evidence>
<dbReference type="FunFam" id="3.30.1490.20:FF:000018">
    <property type="entry name" value="Biotin carboxylase"/>
    <property type="match status" value="1"/>
</dbReference>
<dbReference type="GO" id="GO:0004075">
    <property type="term" value="F:biotin carboxylase activity"/>
    <property type="evidence" value="ECO:0007669"/>
    <property type="project" value="UniProtKB-EC"/>
</dbReference>
<evidence type="ECO:0000256" key="9">
    <source>
        <dbReference type="ARBA" id="ARBA00022842"/>
    </source>
</evidence>
<dbReference type="FunFam" id="3.30.470.20:FF:000028">
    <property type="entry name" value="Methylcrotonoyl-CoA carboxylase subunit alpha, mitochondrial"/>
    <property type="match status" value="1"/>
</dbReference>
<gene>
    <name evidence="16" type="ORF">Y919_04650</name>
</gene>
<dbReference type="GO" id="GO:2001295">
    <property type="term" value="P:malonyl-CoA biosynthetic process"/>
    <property type="evidence" value="ECO:0007669"/>
    <property type="project" value="UniProtKB-UniPathway"/>
</dbReference>
<dbReference type="PROSITE" id="PS50979">
    <property type="entry name" value="BC"/>
    <property type="match status" value="1"/>
</dbReference>
<dbReference type="InterPro" id="IPR011054">
    <property type="entry name" value="Rudment_hybrid_motif"/>
</dbReference>
<dbReference type="InterPro" id="IPR004549">
    <property type="entry name" value="Acetyl_CoA_COase_biotin_COase"/>
</dbReference>
<dbReference type="PANTHER" id="PTHR48095">
    <property type="entry name" value="PYRUVATE CARBOXYLASE SUBUNIT A"/>
    <property type="match status" value="1"/>
</dbReference>
<sequence>MFKKVLVANRGEIAVRIIRACKEMGIKTVAVYSEIDKDCLHVHLADEAICIGPALSAKSYLNIQNIISAALCADVDAIHPGYGFLSENPKFASVCKEHGIKFIGPYPEHIIKMGDKAEARRTMINAKVPVVPGSEGSVKGVDEAKDIAKKIGFPVMIKAASGGGGRGMRIVRSEEEFEKNFIMAQREALSAFNDDSMYIEKFIENPRHIEFQILADEYGNIIHLGDRDCSLQRRNQKVLEEAPSAVVDDELRNRMGEAAIKAAKAVGYVNAGTVEFLLDKDKNFYFIEMNTRIQVEHPVTEAVTGIDLIKEQIKIAAGEKLSISQQDITIRGHAIECRINAEDVKENFRPSPGLVEVYHTAGGYGVRIDSHLYSGYVIPPTYDSMIAKIIVWGENRLEAINRMKRVLEETVIEGVSTNIDFHLDILNNERFIENEIDTSFVNEVILEK</sequence>
<evidence type="ECO:0000313" key="16">
    <source>
        <dbReference type="EMBL" id="KGG80731.1"/>
    </source>
</evidence>
<dbReference type="Pfam" id="PF02786">
    <property type="entry name" value="CPSase_L_D2"/>
    <property type="match status" value="1"/>
</dbReference>
<keyword evidence="9" id="KW-0460">Magnesium</keyword>
<keyword evidence="10 13" id="KW-0092">Biotin</keyword>
<evidence type="ECO:0000256" key="7">
    <source>
        <dbReference type="ARBA" id="ARBA00022741"/>
    </source>
</evidence>